<dbReference type="AlphaFoldDB" id="A0AAV2RHV9"/>
<dbReference type="Pfam" id="PF08232">
    <property type="entry name" value="Striatin"/>
    <property type="match status" value="1"/>
</dbReference>
<evidence type="ECO:0000259" key="3">
    <source>
        <dbReference type="Pfam" id="PF08232"/>
    </source>
</evidence>
<evidence type="ECO:0000313" key="4">
    <source>
        <dbReference type="EMBL" id="CAL4124197.1"/>
    </source>
</evidence>
<organism evidence="4 5">
    <name type="scientific">Meganyctiphanes norvegica</name>
    <name type="common">Northern krill</name>
    <name type="synonym">Thysanopoda norvegica</name>
    <dbReference type="NCBI Taxonomy" id="48144"/>
    <lineage>
        <taxon>Eukaryota</taxon>
        <taxon>Metazoa</taxon>
        <taxon>Ecdysozoa</taxon>
        <taxon>Arthropoda</taxon>
        <taxon>Crustacea</taxon>
        <taxon>Multicrustacea</taxon>
        <taxon>Malacostraca</taxon>
        <taxon>Eumalacostraca</taxon>
        <taxon>Eucarida</taxon>
        <taxon>Euphausiacea</taxon>
        <taxon>Euphausiidae</taxon>
        <taxon>Meganyctiphanes</taxon>
    </lineage>
</organism>
<proteinExistence type="predicted"/>
<feature type="signal peptide" evidence="2">
    <location>
        <begin position="1"/>
        <end position="23"/>
    </location>
</feature>
<dbReference type="Gene3D" id="1.20.5.300">
    <property type="match status" value="1"/>
</dbReference>
<comment type="caution">
    <text evidence="4">The sequence shown here is derived from an EMBL/GenBank/DDBJ whole genome shotgun (WGS) entry which is preliminary data.</text>
</comment>
<feature type="domain" description="Striatin N-terminal" evidence="3">
    <location>
        <begin position="125"/>
        <end position="223"/>
    </location>
</feature>
<name>A0AAV2RHV9_MEGNR</name>
<accession>A0AAV2RHV9</accession>
<dbReference type="PANTHER" id="PTHR15653:SF0">
    <property type="entry name" value="CONNECTOR OF KINASE TO AP-1, ISOFORM E"/>
    <property type="match status" value="1"/>
</dbReference>
<feature type="non-terminal residue" evidence="4">
    <location>
        <position position="238"/>
    </location>
</feature>
<evidence type="ECO:0000313" key="5">
    <source>
        <dbReference type="Proteomes" id="UP001497623"/>
    </source>
</evidence>
<dbReference type="PANTHER" id="PTHR15653">
    <property type="entry name" value="STRIATIN"/>
    <property type="match status" value="1"/>
</dbReference>
<evidence type="ECO:0000256" key="1">
    <source>
        <dbReference type="ARBA" id="ARBA00023054"/>
    </source>
</evidence>
<keyword evidence="5" id="KW-1185">Reference proteome</keyword>
<gene>
    <name evidence="4" type="ORF">MNOR_LOCUS24333</name>
</gene>
<feature type="chain" id="PRO_5043943222" description="Striatin N-terminal domain-containing protein" evidence="2">
    <location>
        <begin position="24"/>
        <end position="238"/>
    </location>
</feature>
<dbReference type="EMBL" id="CAXKWB010022261">
    <property type="protein sequence ID" value="CAL4124197.1"/>
    <property type="molecule type" value="Genomic_DNA"/>
</dbReference>
<dbReference type="InterPro" id="IPR013258">
    <property type="entry name" value="Striatin_N"/>
</dbReference>
<keyword evidence="2" id="KW-0732">Signal</keyword>
<keyword evidence="1" id="KW-0175">Coiled coil</keyword>
<protein>
    <recommendedName>
        <fullName evidence="3">Striatin N-terminal domain-containing protein</fullName>
    </recommendedName>
</protein>
<dbReference type="InterPro" id="IPR051488">
    <property type="entry name" value="WD_repeat_striatin"/>
</dbReference>
<evidence type="ECO:0000256" key="2">
    <source>
        <dbReference type="SAM" id="SignalP"/>
    </source>
</evidence>
<reference evidence="4 5" key="1">
    <citation type="submission" date="2024-05" db="EMBL/GenBank/DDBJ databases">
        <authorList>
            <person name="Wallberg A."/>
        </authorList>
    </citation>
    <scope>NUCLEOTIDE SEQUENCE [LARGE SCALE GENOMIC DNA]</scope>
</reference>
<dbReference type="Proteomes" id="UP001497623">
    <property type="component" value="Unassembled WGS sequence"/>
</dbReference>
<sequence>MTQILIHFLLLLVLYRIMTSLLASLKENGNGQSWSLRDQHIRLIRCTSRGSERVSEIKGIQGNPFPQVGPEQKRPSADLRLVDAPAGSAVGWGRFAQGSSQKPLALVPLLMEADRIRAVKRRFGFERAKFDLGLPILGAKIAFLNGERKGQENLKNDLVRRIKMLEYALKQERAKYHKLKYGTDLIQPDMNPPMEEGVEEIRVDTDSILSTNTNVSWKQSRQLLRQWAAQWAAQNFCC</sequence>